<comment type="pathway">
    <text evidence="2">Protein modification; protein glycosylation.</text>
</comment>
<keyword evidence="11" id="KW-0472">Membrane</keyword>
<evidence type="ECO:0000256" key="4">
    <source>
        <dbReference type="ARBA" id="ARBA00012583"/>
    </source>
</evidence>
<dbReference type="SUPFAM" id="SSF53448">
    <property type="entry name" value="Nucleotide-diphospho-sugar transferases"/>
    <property type="match status" value="1"/>
</dbReference>
<dbReference type="CDD" id="cd04188">
    <property type="entry name" value="DPG_synthase"/>
    <property type="match status" value="1"/>
</dbReference>
<dbReference type="InterPro" id="IPR001173">
    <property type="entry name" value="Glyco_trans_2-like"/>
</dbReference>
<evidence type="ECO:0000313" key="15">
    <source>
        <dbReference type="Proteomes" id="UP000179153"/>
    </source>
</evidence>
<evidence type="ECO:0000256" key="12">
    <source>
        <dbReference type="ARBA" id="ARBA00045097"/>
    </source>
</evidence>
<evidence type="ECO:0000256" key="5">
    <source>
        <dbReference type="ARBA" id="ARBA00022676"/>
    </source>
</evidence>
<dbReference type="AlphaFoldDB" id="A0A1G2HHI7"/>
<sequence>MKLSIIIPAYNEAERIGDTLLDVDKYLSEQDYGYEILVVIDGATDNTAEVVQKFKKLIKNLRFINNKKNNGKGYVVRQGMIEARGEWRLFMDADGATSIDHIEKMWPLADKGCKVIISSRDAKDAKGARLVVAQSFLKRLLGTFGNILIQIFGVWGIWDTQNGFKMFHKETAEKIFSRAQINRWGFDIEALALARKLGYEIKIIPAIWRDDPRSHVTLSGYLKTFAELFKIRWNLIRNIYEI</sequence>
<gene>
    <name evidence="14" type="ORF">A2932_02500</name>
</gene>
<comment type="catalytic activity">
    <reaction evidence="12">
        <text>a di-trans,poly-cis-dolichyl phosphate + UDP-alpha-D-glucose = a di-trans,poly-cis-dolichyl beta-D-glucosyl phosphate + UDP</text>
        <dbReference type="Rhea" id="RHEA:15401"/>
        <dbReference type="Rhea" id="RHEA-COMP:19498"/>
        <dbReference type="Rhea" id="RHEA-COMP:19502"/>
        <dbReference type="ChEBI" id="CHEBI:57525"/>
        <dbReference type="ChEBI" id="CHEBI:57683"/>
        <dbReference type="ChEBI" id="CHEBI:58223"/>
        <dbReference type="ChEBI" id="CHEBI:58885"/>
        <dbReference type="EC" id="2.4.1.117"/>
    </reaction>
    <physiologicalReaction direction="left-to-right" evidence="12">
        <dbReference type="Rhea" id="RHEA:15402"/>
    </physiologicalReaction>
</comment>
<feature type="domain" description="Glycosyltransferase 2-like" evidence="13">
    <location>
        <begin position="4"/>
        <end position="176"/>
    </location>
</feature>
<keyword evidence="6" id="KW-0808">Transferase</keyword>
<keyword evidence="10" id="KW-1133">Transmembrane helix</keyword>
<protein>
    <recommendedName>
        <fullName evidence="4">dolichyl-phosphate beta-glucosyltransferase</fullName>
        <ecNumber evidence="4">2.4.1.117</ecNumber>
    </recommendedName>
</protein>
<name>A0A1G2HHI7_9BACT</name>
<dbReference type="PANTHER" id="PTHR10859:SF91">
    <property type="entry name" value="DOLICHYL-PHOSPHATE BETA-GLUCOSYLTRANSFERASE"/>
    <property type="match status" value="1"/>
</dbReference>
<dbReference type="EC" id="2.4.1.117" evidence="4"/>
<evidence type="ECO:0000256" key="7">
    <source>
        <dbReference type="ARBA" id="ARBA00022692"/>
    </source>
</evidence>
<evidence type="ECO:0000313" key="14">
    <source>
        <dbReference type="EMBL" id="OGZ61348.1"/>
    </source>
</evidence>
<comment type="subcellular location">
    <subcellularLocation>
        <location evidence="1">Endoplasmic reticulum membrane</location>
        <topology evidence="1">Single-pass membrane protein</topology>
    </subcellularLocation>
</comment>
<dbReference type="InterPro" id="IPR029044">
    <property type="entry name" value="Nucleotide-diphossugar_trans"/>
</dbReference>
<evidence type="ECO:0000256" key="10">
    <source>
        <dbReference type="ARBA" id="ARBA00022989"/>
    </source>
</evidence>
<accession>A0A1G2HHI7</accession>
<evidence type="ECO:0000256" key="3">
    <source>
        <dbReference type="ARBA" id="ARBA00006739"/>
    </source>
</evidence>
<evidence type="ECO:0000256" key="11">
    <source>
        <dbReference type="ARBA" id="ARBA00023136"/>
    </source>
</evidence>
<keyword evidence="8" id="KW-0256">Endoplasmic reticulum</keyword>
<dbReference type="GO" id="GO:0004581">
    <property type="term" value="F:dolichyl-phosphate beta-glucosyltransferase activity"/>
    <property type="evidence" value="ECO:0007669"/>
    <property type="project" value="UniProtKB-EC"/>
</dbReference>
<dbReference type="Pfam" id="PF00535">
    <property type="entry name" value="Glycos_transf_2"/>
    <property type="match status" value="1"/>
</dbReference>
<dbReference type="Proteomes" id="UP000179153">
    <property type="component" value="Unassembled WGS sequence"/>
</dbReference>
<comment type="similarity">
    <text evidence="3">Belongs to the glycosyltransferase 2 family.</text>
</comment>
<keyword evidence="5" id="KW-0328">Glycosyltransferase</keyword>
<evidence type="ECO:0000256" key="1">
    <source>
        <dbReference type="ARBA" id="ARBA00004389"/>
    </source>
</evidence>
<dbReference type="InterPro" id="IPR035518">
    <property type="entry name" value="DPG_synthase"/>
</dbReference>
<evidence type="ECO:0000256" key="8">
    <source>
        <dbReference type="ARBA" id="ARBA00022824"/>
    </source>
</evidence>
<keyword evidence="7" id="KW-0812">Transmembrane</keyword>
<evidence type="ECO:0000259" key="13">
    <source>
        <dbReference type="Pfam" id="PF00535"/>
    </source>
</evidence>
<organism evidence="14 15">
    <name type="scientific">Candidatus Spechtbacteria bacterium RIFCSPLOWO2_01_FULL_46_10</name>
    <dbReference type="NCBI Taxonomy" id="1802163"/>
    <lineage>
        <taxon>Bacteria</taxon>
        <taxon>Candidatus Spechtiibacteriota</taxon>
    </lineage>
</organism>
<dbReference type="GO" id="GO:0006487">
    <property type="term" value="P:protein N-linked glycosylation"/>
    <property type="evidence" value="ECO:0007669"/>
    <property type="project" value="TreeGrafter"/>
</dbReference>
<dbReference type="PANTHER" id="PTHR10859">
    <property type="entry name" value="GLYCOSYL TRANSFERASE"/>
    <property type="match status" value="1"/>
</dbReference>
<comment type="caution">
    <text evidence="14">The sequence shown here is derived from an EMBL/GenBank/DDBJ whole genome shotgun (WGS) entry which is preliminary data.</text>
</comment>
<evidence type="ECO:0000256" key="9">
    <source>
        <dbReference type="ARBA" id="ARBA00022968"/>
    </source>
</evidence>
<proteinExistence type="inferred from homology"/>
<dbReference type="STRING" id="1802163.A2932_02500"/>
<keyword evidence="9" id="KW-0735">Signal-anchor</keyword>
<evidence type="ECO:0000256" key="2">
    <source>
        <dbReference type="ARBA" id="ARBA00004922"/>
    </source>
</evidence>
<dbReference type="EMBL" id="MHOI01000018">
    <property type="protein sequence ID" value="OGZ61348.1"/>
    <property type="molecule type" value="Genomic_DNA"/>
</dbReference>
<evidence type="ECO:0000256" key="6">
    <source>
        <dbReference type="ARBA" id="ARBA00022679"/>
    </source>
</evidence>
<reference evidence="14 15" key="1">
    <citation type="journal article" date="2016" name="Nat. Commun.">
        <title>Thousands of microbial genomes shed light on interconnected biogeochemical processes in an aquifer system.</title>
        <authorList>
            <person name="Anantharaman K."/>
            <person name="Brown C.T."/>
            <person name="Hug L.A."/>
            <person name="Sharon I."/>
            <person name="Castelle C.J."/>
            <person name="Probst A.J."/>
            <person name="Thomas B.C."/>
            <person name="Singh A."/>
            <person name="Wilkins M.J."/>
            <person name="Karaoz U."/>
            <person name="Brodie E.L."/>
            <person name="Williams K.H."/>
            <person name="Hubbard S.S."/>
            <person name="Banfield J.F."/>
        </authorList>
    </citation>
    <scope>NUCLEOTIDE SEQUENCE [LARGE SCALE GENOMIC DNA]</scope>
</reference>
<dbReference type="Gene3D" id="3.90.550.10">
    <property type="entry name" value="Spore Coat Polysaccharide Biosynthesis Protein SpsA, Chain A"/>
    <property type="match status" value="1"/>
</dbReference>